<dbReference type="EMBL" id="LUEZ02000096">
    <property type="protein sequence ID" value="RDB14541.1"/>
    <property type="molecule type" value="Genomic_DNA"/>
</dbReference>
<evidence type="ECO:0000313" key="1">
    <source>
        <dbReference type="EMBL" id="RDB14541.1"/>
    </source>
</evidence>
<protein>
    <submittedName>
        <fullName evidence="1">Uncharacterized protein</fullName>
    </submittedName>
</protein>
<accession>A0A369IXM2</accession>
<proteinExistence type="predicted"/>
<dbReference type="AlphaFoldDB" id="A0A369IXM2"/>
<name>A0A369IXM2_HYPMA</name>
<reference evidence="1" key="1">
    <citation type="submission" date="2018-04" db="EMBL/GenBank/DDBJ databases">
        <title>Whole genome sequencing of Hypsizygus marmoreus.</title>
        <authorList>
            <person name="Choi I.-G."/>
            <person name="Min B."/>
            <person name="Kim J.-G."/>
            <person name="Kim S."/>
            <person name="Oh Y.-L."/>
            <person name="Kong W.-S."/>
            <person name="Park H."/>
            <person name="Jeong J."/>
            <person name="Song E.-S."/>
        </authorList>
    </citation>
    <scope>NUCLEOTIDE SEQUENCE [LARGE SCALE GENOMIC DNA]</scope>
    <source>
        <strain evidence="1">51987-8</strain>
    </source>
</reference>
<organism evidence="1 2">
    <name type="scientific">Hypsizygus marmoreus</name>
    <name type="common">White beech mushroom</name>
    <name type="synonym">Agaricus marmoreus</name>
    <dbReference type="NCBI Taxonomy" id="39966"/>
    <lineage>
        <taxon>Eukaryota</taxon>
        <taxon>Fungi</taxon>
        <taxon>Dikarya</taxon>
        <taxon>Basidiomycota</taxon>
        <taxon>Agaricomycotina</taxon>
        <taxon>Agaricomycetes</taxon>
        <taxon>Agaricomycetidae</taxon>
        <taxon>Agaricales</taxon>
        <taxon>Tricholomatineae</taxon>
        <taxon>Lyophyllaceae</taxon>
        <taxon>Hypsizygus</taxon>
    </lineage>
</organism>
<keyword evidence="2" id="KW-1185">Reference proteome</keyword>
<evidence type="ECO:0000313" key="2">
    <source>
        <dbReference type="Proteomes" id="UP000076154"/>
    </source>
</evidence>
<dbReference type="InParanoid" id="A0A369IXM2"/>
<gene>
    <name evidence="1" type="ORF">Hypma_016575</name>
</gene>
<sequence length="89" mass="9788">MTCLPVIRLFWSLTRGHPGHVSWLAPEGQDGGSHGDLSGSVDKRGLFEITEARLQQSNARLDELLLGSTSMKSFRCSSSIRSQKETVND</sequence>
<dbReference type="Proteomes" id="UP000076154">
    <property type="component" value="Unassembled WGS sequence"/>
</dbReference>
<comment type="caution">
    <text evidence="1">The sequence shown here is derived from an EMBL/GenBank/DDBJ whole genome shotgun (WGS) entry which is preliminary data.</text>
</comment>